<evidence type="ECO:0000313" key="2">
    <source>
        <dbReference type="EMBL" id="KAL2723909.1"/>
    </source>
</evidence>
<dbReference type="PANTHER" id="PTHR46599:SF6">
    <property type="entry name" value="DUAL SPECIFICITY PHOSPHATASE 26"/>
    <property type="match status" value="1"/>
</dbReference>
<organism evidence="2 3">
    <name type="scientific">Vespula squamosa</name>
    <name type="common">Southern yellow jacket</name>
    <name type="synonym">Wasp</name>
    <dbReference type="NCBI Taxonomy" id="30214"/>
    <lineage>
        <taxon>Eukaryota</taxon>
        <taxon>Metazoa</taxon>
        <taxon>Ecdysozoa</taxon>
        <taxon>Arthropoda</taxon>
        <taxon>Hexapoda</taxon>
        <taxon>Insecta</taxon>
        <taxon>Pterygota</taxon>
        <taxon>Neoptera</taxon>
        <taxon>Endopterygota</taxon>
        <taxon>Hymenoptera</taxon>
        <taxon>Apocrita</taxon>
        <taxon>Aculeata</taxon>
        <taxon>Vespoidea</taxon>
        <taxon>Vespidae</taxon>
        <taxon>Vespinae</taxon>
        <taxon>Vespula</taxon>
    </lineage>
</organism>
<evidence type="ECO:0000259" key="1">
    <source>
        <dbReference type="Pfam" id="PF13843"/>
    </source>
</evidence>
<accession>A0ABD2ATG4</accession>
<dbReference type="AlphaFoldDB" id="A0ABD2ATG4"/>
<keyword evidence="3" id="KW-1185">Reference proteome</keyword>
<dbReference type="Proteomes" id="UP001607302">
    <property type="component" value="Unassembled WGS sequence"/>
</dbReference>
<dbReference type="InterPro" id="IPR029526">
    <property type="entry name" value="PGBD"/>
</dbReference>
<dbReference type="Pfam" id="PF13843">
    <property type="entry name" value="DDE_Tnp_1_7"/>
    <property type="match status" value="1"/>
</dbReference>
<name>A0ABD2ATG4_VESSQ</name>
<dbReference type="EMBL" id="JAUDFV010000139">
    <property type="protein sequence ID" value="KAL2723909.1"/>
    <property type="molecule type" value="Genomic_DNA"/>
</dbReference>
<dbReference type="PANTHER" id="PTHR46599">
    <property type="entry name" value="PIGGYBAC TRANSPOSABLE ELEMENT-DERIVED PROTEIN 4"/>
    <property type="match status" value="1"/>
</dbReference>
<protein>
    <submittedName>
        <fullName evidence="2">PiggyBac transposable element-derived protein 4-like</fullName>
    </submittedName>
</protein>
<comment type="caution">
    <text evidence="2">The sequence shown here is derived from an EMBL/GenBank/DDBJ whole genome shotgun (WGS) entry which is preliminary data.</text>
</comment>
<reference evidence="2 3" key="1">
    <citation type="journal article" date="2024" name="Ann. Entomol. Soc. Am.">
        <title>Genomic analyses of the southern and eastern yellowjacket wasps (Hymenoptera: Vespidae) reveal evolutionary signatures of social life.</title>
        <authorList>
            <person name="Catto M.A."/>
            <person name="Caine P.B."/>
            <person name="Orr S.E."/>
            <person name="Hunt B.G."/>
            <person name="Goodisman M.A.D."/>
        </authorList>
    </citation>
    <scope>NUCLEOTIDE SEQUENCE [LARGE SCALE GENOMIC DNA]</scope>
    <source>
        <strain evidence="2">233</strain>
        <tissue evidence="2">Head and thorax</tissue>
    </source>
</reference>
<proteinExistence type="predicted"/>
<gene>
    <name evidence="2" type="ORF">V1478_008422</name>
</gene>
<feature type="domain" description="PiggyBac transposable element-derived protein" evidence="1">
    <location>
        <begin position="87"/>
        <end position="260"/>
    </location>
</feature>
<evidence type="ECO:0000313" key="3">
    <source>
        <dbReference type="Proteomes" id="UP001607302"/>
    </source>
</evidence>
<sequence>MQRSDATCLSRNAVFFNCVQFTLQFVAQWGNFDVCERISKLDRTFESIHFPRAVVVHSRDSQFSIDQGNSKLVRDWHTDRRDHSKKLTEPGSHVWKRFIENSQISYDMNLTVDEQLFSTKVGCRFTQYIPSKLDKFGIKFWLASDSNNKYIINGFPYLEKEETRSSSIPLGEFVVFKLIEPFTRRWRHVTMDNFFTNASLVTKLLAKRTALFGTIRNNRREFPKLAKSAKDELGRFSTILYKSSNLTIYKSKPTKKVTILNKTLQRK</sequence>